<gene>
    <name evidence="1" type="ORF">ARMOST_04901</name>
</gene>
<name>A0A284QYN0_ARMOS</name>
<evidence type="ECO:0000313" key="1">
    <source>
        <dbReference type="EMBL" id="SJL01579.1"/>
    </source>
</evidence>
<dbReference type="OMA" id="HYDNESQ"/>
<dbReference type="EMBL" id="FUEG01000003">
    <property type="protein sequence ID" value="SJL01579.1"/>
    <property type="molecule type" value="Genomic_DNA"/>
</dbReference>
<dbReference type="AlphaFoldDB" id="A0A284QYN0"/>
<proteinExistence type="predicted"/>
<accession>A0A284QYN0</accession>
<keyword evidence="2" id="KW-1185">Reference proteome</keyword>
<dbReference type="Proteomes" id="UP000219338">
    <property type="component" value="Unassembled WGS sequence"/>
</dbReference>
<reference evidence="2" key="1">
    <citation type="journal article" date="2017" name="Nat. Ecol. Evol.">
        <title>Genome expansion and lineage-specific genetic innovations in the forest pathogenic fungi Armillaria.</title>
        <authorList>
            <person name="Sipos G."/>
            <person name="Prasanna A.N."/>
            <person name="Walter M.C."/>
            <person name="O'Connor E."/>
            <person name="Balint B."/>
            <person name="Krizsan K."/>
            <person name="Kiss B."/>
            <person name="Hess J."/>
            <person name="Varga T."/>
            <person name="Slot J."/>
            <person name="Riley R."/>
            <person name="Boka B."/>
            <person name="Rigling D."/>
            <person name="Barry K."/>
            <person name="Lee J."/>
            <person name="Mihaltcheva S."/>
            <person name="LaButti K."/>
            <person name="Lipzen A."/>
            <person name="Waldron R."/>
            <person name="Moloney N.M."/>
            <person name="Sperisen C."/>
            <person name="Kredics L."/>
            <person name="Vagvoelgyi C."/>
            <person name="Patrignani A."/>
            <person name="Fitzpatrick D."/>
            <person name="Nagy I."/>
            <person name="Doyle S."/>
            <person name="Anderson J.B."/>
            <person name="Grigoriev I.V."/>
            <person name="Gueldener U."/>
            <person name="Muensterkoetter M."/>
            <person name="Nagy L.G."/>
        </authorList>
    </citation>
    <scope>NUCLEOTIDE SEQUENCE [LARGE SCALE GENOMIC DNA]</scope>
    <source>
        <strain evidence="2">C18/9</strain>
    </source>
</reference>
<dbReference type="STRING" id="47428.A0A284QYN0"/>
<evidence type="ECO:0000313" key="2">
    <source>
        <dbReference type="Proteomes" id="UP000219338"/>
    </source>
</evidence>
<protein>
    <submittedName>
        <fullName evidence="1">Uncharacterized protein</fullName>
    </submittedName>
</protein>
<dbReference type="OrthoDB" id="3224367at2759"/>
<sequence>MLWMMMDAVQGDPASFEQAPPGCIRLSLQLLARFSFLPGSESSTSSTFCSLMLSLFPGFEPQLPSFTSLMIQGPYHASAPIHLALSHTSQANSSSAVFLSPSRQLVTVALKEYNDSWLAAHSGQGRVSEMSSRVNMLVAVFSYPPTPTHLAFLLASFEVPQQGSAHTLHPKTTLDASPGLIILHELSAYFLSDVESDSTSHPWTVSSYMSLVIRTLSFATSLSSGSSGGTSVVLFDSQLHRLKLPVVKQDYHYDNESQNRARSEAVGPLMQKYFQTIGTFEQDNDNSEHSESDPARKRLYLYKAGQDDPVNSWSWNEKRSGLGTFIEHDQLSSRGADFYNDRSSIVKLLLPAFGLNQKLYKCSRSLCMELVWNDMVEMA</sequence>
<organism evidence="1 2">
    <name type="scientific">Armillaria ostoyae</name>
    <name type="common">Armillaria root rot fungus</name>
    <dbReference type="NCBI Taxonomy" id="47428"/>
    <lineage>
        <taxon>Eukaryota</taxon>
        <taxon>Fungi</taxon>
        <taxon>Dikarya</taxon>
        <taxon>Basidiomycota</taxon>
        <taxon>Agaricomycotina</taxon>
        <taxon>Agaricomycetes</taxon>
        <taxon>Agaricomycetidae</taxon>
        <taxon>Agaricales</taxon>
        <taxon>Marasmiineae</taxon>
        <taxon>Physalacriaceae</taxon>
        <taxon>Armillaria</taxon>
    </lineage>
</organism>